<protein>
    <submittedName>
        <fullName evidence="7">RING-type domain-containing protein</fullName>
    </submittedName>
</protein>
<organism evidence="6 7">
    <name type="scientific">Panagrellus redivivus</name>
    <name type="common">Microworm</name>
    <dbReference type="NCBI Taxonomy" id="6233"/>
    <lineage>
        <taxon>Eukaryota</taxon>
        <taxon>Metazoa</taxon>
        <taxon>Ecdysozoa</taxon>
        <taxon>Nematoda</taxon>
        <taxon>Chromadorea</taxon>
        <taxon>Rhabditida</taxon>
        <taxon>Tylenchina</taxon>
        <taxon>Panagrolaimomorpha</taxon>
        <taxon>Panagrolaimoidea</taxon>
        <taxon>Panagrolaimidae</taxon>
        <taxon>Panagrellus</taxon>
    </lineage>
</organism>
<feature type="compositionally biased region" description="Polar residues" evidence="4">
    <location>
        <begin position="131"/>
        <end position="141"/>
    </location>
</feature>
<accession>A0A7E4V604</accession>
<dbReference type="SUPFAM" id="SSF57850">
    <property type="entry name" value="RING/U-box"/>
    <property type="match status" value="1"/>
</dbReference>
<dbReference type="InterPro" id="IPR001841">
    <property type="entry name" value="Znf_RING"/>
</dbReference>
<feature type="region of interest" description="Disordered" evidence="4">
    <location>
        <begin position="63"/>
        <end position="186"/>
    </location>
</feature>
<dbReference type="PROSITE" id="PS50089">
    <property type="entry name" value="ZF_RING_2"/>
    <property type="match status" value="1"/>
</dbReference>
<sequence>MDTEVMCIHCLASISDSQMKTELLCGHRFHFACQFEHRMNTGSNSCLVCINDENSNRTPLSTLRQRMDTQPPPLPTTQPPSIPLQREVPNASNNQHPPPIPPRNNLNNKAPRNNTPQRQSSQPPVRPNSQARSTVSNGTTLQQQRPFLQQQEKPNQSPQYNGPRNTGPINNNLQPQPIRANNLPGNYVPNTPQPPFFRQVRPSFPHPIQNPGYPVSTNMIPQRFPPPFIGGAPNEPLRFVLVASNGAAITLTSLPMQPTPQSRQTPGQGPKGRSKSVAPARPQKTCFDRANCKNPSCPLKHPVEKCLFDTKCNNNNCERWHPLRNRQRR</sequence>
<feature type="compositionally biased region" description="Polar residues" evidence="4">
    <location>
        <begin position="253"/>
        <end position="267"/>
    </location>
</feature>
<reference evidence="7" key="2">
    <citation type="submission" date="2020-10" db="UniProtKB">
        <authorList>
            <consortium name="WormBaseParasite"/>
        </authorList>
    </citation>
    <scope>IDENTIFICATION</scope>
</reference>
<dbReference type="AlphaFoldDB" id="A0A7E4V604"/>
<dbReference type="CDD" id="cd16448">
    <property type="entry name" value="RING-H2"/>
    <property type="match status" value="1"/>
</dbReference>
<evidence type="ECO:0000256" key="3">
    <source>
        <dbReference type="PROSITE-ProRule" id="PRU00175"/>
    </source>
</evidence>
<feature type="region of interest" description="Disordered" evidence="4">
    <location>
        <begin position="253"/>
        <end position="282"/>
    </location>
</feature>
<evidence type="ECO:0000256" key="1">
    <source>
        <dbReference type="ARBA" id="ARBA00022771"/>
    </source>
</evidence>
<keyword evidence="1 3" id="KW-0863">Zinc-finger</keyword>
<dbReference type="WBParaSite" id="Pan_g16970.t1">
    <property type="protein sequence ID" value="Pan_g16970.t1"/>
    <property type="gene ID" value="Pan_g16970"/>
</dbReference>
<feature type="compositionally biased region" description="Polar residues" evidence="4">
    <location>
        <begin position="152"/>
        <end position="175"/>
    </location>
</feature>
<name>A0A7E4V604_PANRE</name>
<dbReference type="Gene3D" id="4.10.1000.40">
    <property type="match status" value="1"/>
</dbReference>
<keyword evidence="6" id="KW-1185">Reference proteome</keyword>
<evidence type="ECO:0000256" key="2">
    <source>
        <dbReference type="ARBA" id="ARBA00022833"/>
    </source>
</evidence>
<dbReference type="Proteomes" id="UP000492821">
    <property type="component" value="Unassembled WGS sequence"/>
</dbReference>
<feature type="compositionally biased region" description="Low complexity" evidence="4">
    <location>
        <begin position="103"/>
        <end position="130"/>
    </location>
</feature>
<keyword evidence="1 3" id="KW-0479">Metal-binding</keyword>
<evidence type="ECO:0000313" key="7">
    <source>
        <dbReference type="WBParaSite" id="Pan_g16970.t1"/>
    </source>
</evidence>
<feature type="domain" description="RING-type" evidence="5">
    <location>
        <begin position="7"/>
        <end position="49"/>
    </location>
</feature>
<evidence type="ECO:0000313" key="6">
    <source>
        <dbReference type="Proteomes" id="UP000492821"/>
    </source>
</evidence>
<proteinExistence type="predicted"/>
<feature type="compositionally biased region" description="Pro residues" evidence="4">
    <location>
        <begin position="70"/>
        <end position="82"/>
    </location>
</feature>
<feature type="compositionally biased region" description="Low complexity" evidence="4">
    <location>
        <begin position="142"/>
        <end position="151"/>
    </location>
</feature>
<keyword evidence="2" id="KW-0862">Zinc</keyword>
<dbReference type="GO" id="GO:0008270">
    <property type="term" value="F:zinc ion binding"/>
    <property type="evidence" value="ECO:0007669"/>
    <property type="project" value="UniProtKB-KW"/>
</dbReference>
<evidence type="ECO:0000256" key="4">
    <source>
        <dbReference type="SAM" id="MobiDB-lite"/>
    </source>
</evidence>
<evidence type="ECO:0000259" key="5">
    <source>
        <dbReference type="PROSITE" id="PS50089"/>
    </source>
</evidence>
<reference evidence="6" key="1">
    <citation type="journal article" date="2013" name="Genetics">
        <title>The draft genome and transcriptome of Panagrellus redivivus are shaped by the harsh demands of a free-living lifestyle.</title>
        <authorList>
            <person name="Srinivasan J."/>
            <person name="Dillman A.R."/>
            <person name="Macchietto M.G."/>
            <person name="Heikkinen L."/>
            <person name="Lakso M."/>
            <person name="Fracchia K.M."/>
            <person name="Antoshechkin I."/>
            <person name="Mortazavi A."/>
            <person name="Wong G."/>
            <person name="Sternberg P.W."/>
        </authorList>
    </citation>
    <scope>NUCLEOTIDE SEQUENCE [LARGE SCALE GENOMIC DNA]</scope>
    <source>
        <strain evidence="6">MT8872</strain>
    </source>
</reference>